<evidence type="ECO:0000313" key="2">
    <source>
        <dbReference type="Proteomes" id="UP000319852"/>
    </source>
</evidence>
<dbReference type="KEGG" id="amob:HG15A2_49140"/>
<evidence type="ECO:0008006" key="3">
    <source>
        <dbReference type="Google" id="ProtNLM"/>
    </source>
</evidence>
<dbReference type="RefSeq" id="WP_145063775.1">
    <property type="nucleotide sequence ID" value="NZ_CP036263.1"/>
</dbReference>
<keyword evidence="2" id="KW-1185">Reference proteome</keyword>
<name>A0A517N353_9BACT</name>
<protein>
    <recommendedName>
        <fullName evidence="3">PEP-CTERM protein-sorting domain-containing protein</fullName>
    </recommendedName>
</protein>
<sequence length="325" mass="35732">MLAGLIRVILGREELSKSYSESSDLFYGFAMLFENGICGLAKSACFLLLLSLVATTTTQVAAFENLGFEATELSFGTPEPWYPGAELNPHFFNPDSPFYLDFEYGYFNPNKYGFEQDQFDARIVLPGWSIREELPDHSIVVPDIRYASFIDGHIGNGTHIVMTVNGRHRSALSGYHSLLLFGDFFSPSIPVAYQTGNIPAWARSVQIEVSCDYPGDYCYGGPVGDHFSLRLDGIDVPMVRVGPLDYLAESETYAGNIESFAGSLRELAIRPEVFPGGDFVPSMLLDNVSFSSSPAPEVPVDVPEPASTLLLVTCCVIVGFRRSRP</sequence>
<dbReference type="EMBL" id="CP036263">
    <property type="protein sequence ID" value="QDT01567.1"/>
    <property type="molecule type" value="Genomic_DNA"/>
</dbReference>
<organism evidence="1 2">
    <name type="scientific">Adhaeretor mobilis</name>
    <dbReference type="NCBI Taxonomy" id="1930276"/>
    <lineage>
        <taxon>Bacteria</taxon>
        <taxon>Pseudomonadati</taxon>
        <taxon>Planctomycetota</taxon>
        <taxon>Planctomycetia</taxon>
        <taxon>Pirellulales</taxon>
        <taxon>Lacipirellulaceae</taxon>
        <taxon>Adhaeretor</taxon>
    </lineage>
</organism>
<dbReference type="Proteomes" id="UP000319852">
    <property type="component" value="Chromosome"/>
</dbReference>
<dbReference type="NCBIfam" id="TIGR02595">
    <property type="entry name" value="PEP_CTERM"/>
    <property type="match status" value="1"/>
</dbReference>
<gene>
    <name evidence="1" type="ORF">HG15A2_49140</name>
</gene>
<evidence type="ECO:0000313" key="1">
    <source>
        <dbReference type="EMBL" id="QDT01567.1"/>
    </source>
</evidence>
<dbReference type="InterPro" id="IPR013424">
    <property type="entry name" value="Ice-binding_C"/>
</dbReference>
<dbReference type="AlphaFoldDB" id="A0A517N353"/>
<accession>A0A517N353</accession>
<reference evidence="1 2" key="1">
    <citation type="submission" date="2019-02" db="EMBL/GenBank/DDBJ databases">
        <title>Deep-cultivation of Planctomycetes and their phenomic and genomic characterization uncovers novel biology.</title>
        <authorList>
            <person name="Wiegand S."/>
            <person name="Jogler M."/>
            <person name="Boedeker C."/>
            <person name="Pinto D."/>
            <person name="Vollmers J."/>
            <person name="Rivas-Marin E."/>
            <person name="Kohn T."/>
            <person name="Peeters S.H."/>
            <person name="Heuer A."/>
            <person name="Rast P."/>
            <person name="Oberbeckmann S."/>
            <person name="Bunk B."/>
            <person name="Jeske O."/>
            <person name="Meyerdierks A."/>
            <person name="Storesund J.E."/>
            <person name="Kallscheuer N."/>
            <person name="Luecker S."/>
            <person name="Lage O.M."/>
            <person name="Pohl T."/>
            <person name="Merkel B.J."/>
            <person name="Hornburger P."/>
            <person name="Mueller R.-W."/>
            <person name="Bruemmer F."/>
            <person name="Labrenz M."/>
            <person name="Spormann A.M."/>
            <person name="Op den Camp H."/>
            <person name="Overmann J."/>
            <person name="Amann R."/>
            <person name="Jetten M.S.M."/>
            <person name="Mascher T."/>
            <person name="Medema M.H."/>
            <person name="Devos D.P."/>
            <person name="Kaster A.-K."/>
            <person name="Ovreas L."/>
            <person name="Rohde M."/>
            <person name="Galperin M.Y."/>
            <person name="Jogler C."/>
        </authorList>
    </citation>
    <scope>NUCLEOTIDE SEQUENCE [LARGE SCALE GENOMIC DNA]</scope>
    <source>
        <strain evidence="1 2">HG15A2</strain>
    </source>
</reference>
<proteinExistence type="predicted"/>
<dbReference type="OrthoDB" id="294165at2"/>